<gene>
    <name evidence="4" type="primary">sdh3</name>
    <name evidence="4" type="ORF">ABT39_MTgene1392</name>
</gene>
<accession>A0A101LWN8</accession>
<keyword evidence="3" id="KW-1133">Transmembrane helix</keyword>
<protein>
    <submittedName>
        <fullName evidence="4">Succinate dehydrogenase subunit 3</fullName>
    </submittedName>
</protein>
<keyword evidence="3" id="KW-0812">Transmembrane</keyword>
<evidence type="ECO:0000313" key="4">
    <source>
        <dbReference type="EMBL" id="KUM46712.1"/>
    </source>
</evidence>
<name>A0A101LWN8_PICGL</name>
<dbReference type="InterPro" id="IPR034804">
    <property type="entry name" value="SQR/QFR_C/D"/>
</dbReference>
<dbReference type="GO" id="GO:0005743">
    <property type="term" value="C:mitochondrial inner membrane"/>
    <property type="evidence" value="ECO:0007669"/>
    <property type="project" value="UniProtKB-SubCell"/>
</dbReference>
<proteinExistence type="predicted"/>
<geneLocation type="mitochondrion" evidence="4"/>
<keyword evidence="3" id="KW-0472">Membrane</keyword>
<feature type="transmembrane region" description="Helical" evidence="3">
    <location>
        <begin position="37"/>
        <end position="60"/>
    </location>
</feature>
<dbReference type="EMBL" id="LKAM01000010">
    <property type="protein sequence ID" value="KUM46712.1"/>
    <property type="molecule type" value="Genomic_DNA"/>
</dbReference>
<reference evidence="4" key="1">
    <citation type="journal article" date="2015" name="Genome Biol. Evol.">
        <title>Organellar Genomes of White Spruce (Picea glauca): Assembly and Annotation.</title>
        <authorList>
            <person name="Jackman S.D."/>
            <person name="Warren R.L."/>
            <person name="Gibb E.A."/>
            <person name="Vandervalk B.P."/>
            <person name="Mohamadi H."/>
            <person name="Chu J."/>
            <person name="Raymond A."/>
            <person name="Pleasance S."/>
            <person name="Coope R."/>
            <person name="Wildung M.R."/>
            <person name="Ritland C.E."/>
            <person name="Bousquet J."/>
            <person name="Jones S.J."/>
            <person name="Bohlmann J."/>
            <person name="Birol I."/>
        </authorList>
    </citation>
    <scope>NUCLEOTIDE SEQUENCE [LARGE SCALE GENOMIC DNA]</scope>
    <source>
        <tissue evidence="4">Flushing bud</tissue>
    </source>
</reference>
<keyword evidence="4" id="KW-0496">Mitochondrion</keyword>
<evidence type="ECO:0000256" key="2">
    <source>
        <dbReference type="ARBA" id="ARBA00011313"/>
    </source>
</evidence>
<sequence length="80" mass="9454">ERLNRNLNSIKRLRPLSPHLTSVKSRLTSTFPISRRIIYSFLLLTTVVVFCYYLCLMIGFDFHLPFLKIEFLFLSTSAKR</sequence>
<evidence type="ECO:0000256" key="3">
    <source>
        <dbReference type="SAM" id="Phobius"/>
    </source>
</evidence>
<evidence type="ECO:0000256" key="1">
    <source>
        <dbReference type="ARBA" id="ARBA00004434"/>
    </source>
</evidence>
<dbReference type="GO" id="GO:0045273">
    <property type="term" value="C:respiratory chain complex II (succinate dehydrogenase)"/>
    <property type="evidence" value="ECO:0007669"/>
    <property type="project" value="UniProtKB-ARBA"/>
</dbReference>
<comment type="subcellular location">
    <subcellularLocation>
        <location evidence="1">Mitochondrion inner membrane</location>
        <topology evidence="1">Single-pass membrane protein</topology>
    </subcellularLocation>
</comment>
<dbReference type="AlphaFoldDB" id="A0A101LWN8"/>
<comment type="caution">
    <text evidence="4">The sequence shown here is derived from an EMBL/GenBank/DDBJ whole genome shotgun (WGS) entry which is preliminary data.</text>
</comment>
<feature type="non-terminal residue" evidence="4">
    <location>
        <position position="1"/>
    </location>
</feature>
<comment type="subunit">
    <text evidence="2">Component of complex II composed of eight subunits in plants: four classical SDH subunits SDH1, SDH2, SDH3 and SDH4 (a flavoprotein (FP), an iron-sulfur protein (IP), and a cytochrome b composed of a large and a small subunit.), as well as four subunits unknown in mitochondria from bacteria and heterotrophic eukaryotes.</text>
</comment>
<dbReference type="Gene3D" id="1.20.1300.10">
    <property type="entry name" value="Fumarate reductase/succinate dehydrogenase, transmembrane subunit"/>
    <property type="match status" value="1"/>
</dbReference>
<organism evidence="4">
    <name type="scientific">Picea glauca</name>
    <name type="common">White spruce</name>
    <name type="synonym">Pinus glauca</name>
    <dbReference type="NCBI Taxonomy" id="3330"/>
    <lineage>
        <taxon>Eukaryota</taxon>
        <taxon>Viridiplantae</taxon>
        <taxon>Streptophyta</taxon>
        <taxon>Embryophyta</taxon>
        <taxon>Tracheophyta</taxon>
        <taxon>Spermatophyta</taxon>
        <taxon>Pinopsida</taxon>
        <taxon>Pinidae</taxon>
        <taxon>Conifers I</taxon>
        <taxon>Pinales</taxon>
        <taxon>Pinaceae</taxon>
        <taxon>Picea</taxon>
    </lineage>
</organism>